<reference evidence="1 2" key="1">
    <citation type="journal article" date="2022" name="bioRxiv">
        <title>The genome of the oomycete Peronosclerospora sorghi, a cosmopolitan pathogen of maize and sorghum, is inflated with dispersed pseudogenes.</title>
        <authorList>
            <person name="Fletcher K."/>
            <person name="Martin F."/>
            <person name="Isakeit T."/>
            <person name="Cavanaugh K."/>
            <person name="Magill C."/>
            <person name="Michelmore R."/>
        </authorList>
    </citation>
    <scope>NUCLEOTIDE SEQUENCE [LARGE SCALE GENOMIC DNA]</scope>
    <source>
        <strain evidence="1">P6</strain>
    </source>
</reference>
<accession>A0ACC0WVK8</accession>
<proteinExistence type="predicted"/>
<organism evidence="1 2">
    <name type="scientific">Peronosclerospora sorghi</name>
    <dbReference type="NCBI Taxonomy" id="230839"/>
    <lineage>
        <taxon>Eukaryota</taxon>
        <taxon>Sar</taxon>
        <taxon>Stramenopiles</taxon>
        <taxon>Oomycota</taxon>
        <taxon>Peronosporomycetes</taxon>
        <taxon>Peronosporales</taxon>
        <taxon>Peronosporaceae</taxon>
        <taxon>Peronosclerospora</taxon>
    </lineage>
</organism>
<keyword evidence="2" id="KW-1185">Reference proteome</keyword>
<gene>
    <name evidence="1" type="ORF">PsorP6_002352</name>
</gene>
<protein>
    <submittedName>
        <fullName evidence="1">Uncharacterized protein</fullName>
    </submittedName>
</protein>
<comment type="caution">
    <text evidence="1">The sequence shown here is derived from an EMBL/GenBank/DDBJ whole genome shotgun (WGS) entry which is preliminary data.</text>
</comment>
<sequence>MHIPTLRHCHTIMDNSREFISPSTSTAPSPCTTKNDSLNKSTKESRFNLHAARPKFFLTFGGGVTLCVRCVAVSIR</sequence>
<evidence type="ECO:0000313" key="2">
    <source>
        <dbReference type="Proteomes" id="UP001163321"/>
    </source>
</evidence>
<dbReference type="Proteomes" id="UP001163321">
    <property type="component" value="Chromosome 1"/>
</dbReference>
<evidence type="ECO:0000313" key="1">
    <source>
        <dbReference type="EMBL" id="KAI9922725.1"/>
    </source>
</evidence>
<name>A0ACC0WVK8_9STRA</name>
<dbReference type="EMBL" id="CM047580">
    <property type="protein sequence ID" value="KAI9922725.1"/>
    <property type="molecule type" value="Genomic_DNA"/>
</dbReference>